<comment type="subcellular location">
    <subcellularLocation>
        <location evidence="16">Membrane</location>
        <topology evidence="16">Multi-pass membrane protein</topology>
    </subcellularLocation>
    <subcellularLocation>
        <location evidence="1">Mitochondrion inner membrane</location>
        <topology evidence="1">Multi-pass membrane protein</topology>
    </subcellularLocation>
</comment>
<evidence type="ECO:0000313" key="17">
    <source>
        <dbReference type="EMBL" id="PRQ25411.1"/>
    </source>
</evidence>
<dbReference type="InterPro" id="IPR023395">
    <property type="entry name" value="MCP_dom_sf"/>
</dbReference>
<name>A0A2P6PU12_ROSCH</name>
<evidence type="ECO:0000256" key="3">
    <source>
        <dbReference type="ARBA" id="ARBA00011245"/>
    </source>
</evidence>
<keyword evidence="18" id="KW-1185">Reference proteome</keyword>
<evidence type="ECO:0000313" key="18">
    <source>
        <dbReference type="Proteomes" id="UP000238479"/>
    </source>
</evidence>
<feature type="repeat" description="Solcar" evidence="14">
    <location>
        <begin position="116"/>
        <end position="203"/>
    </location>
</feature>
<accession>A0A2P6PU12</accession>
<evidence type="ECO:0000256" key="4">
    <source>
        <dbReference type="ARBA" id="ARBA00022448"/>
    </source>
</evidence>
<dbReference type="GO" id="GO:0005471">
    <property type="term" value="F:ATP:ADP antiporter activity"/>
    <property type="evidence" value="ECO:0007669"/>
    <property type="project" value="UniProtKB-UniRule"/>
</dbReference>
<dbReference type="Pfam" id="PF00153">
    <property type="entry name" value="Mito_carr"/>
    <property type="match status" value="3"/>
</dbReference>
<dbReference type="EMBL" id="PDCK01000044">
    <property type="protein sequence ID" value="PRQ25411.1"/>
    <property type="molecule type" value="Genomic_DNA"/>
</dbReference>
<reference evidence="17 18" key="1">
    <citation type="journal article" date="2018" name="Nat. Genet.">
        <title>The Rosa genome provides new insights in the design of modern roses.</title>
        <authorList>
            <person name="Bendahmane M."/>
        </authorList>
    </citation>
    <scope>NUCLEOTIDE SEQUENCE [LARGE SCALE GENOMIC DNA]</scope>
    <source>
        <strain evidence="18">cv. Old Blush</strain>
    </source>
</reference>
<dbReference type="Proteomes" id="UP000238479">
    <property type="component" value="Chromosome 6"/>
</dbReference>
<comment type="subunit">
    <text evidence="3 16">Monomer.</text>
</comment>
<evidence type="ECO:0000256" key="5">
    <source>
        <dbReference type="ARBA" id="ARBA00022449"/>
    </source>
</evidence>
<dbReference type="Gene3D" id="1.50.40.10">
    <property type="entry name" value="Mitochondrial carrier domain"/>
    <property type="match status" value="1"/>
</dbReference>
<keyword evidence="11 14" id="KW-0472">Membrane</keyword>
<evidence type="ECO:0000256" key="12">
    <source>
        <dbReference type="ARBA" id="ARBA00024143"/>
    </source>
</evidence>
<keyword evidence="4 15" id="KW-0813">Transport</keyword>
<feature type="repeat" description="Solcar" evidence="14">
    <location>
        <begin position="208"/>
        <end position="292"/>
    </location>
</feature>
<evidence type="ECO:0000256" key="10">
    <source>
        <dbReference type="ARBA" id="ARBA00023128"/>
    </source>
</evidence>
<organism evidence="17 18">
    <name type="scientific">Rosa chinensis</name>
    <name type="common">China rose</name>
    <dbReference type="NCBI Taxonomy" id="74649"/>
    <lineage>
        <taxon>Eukaryota</taxon>
        <taxon>Viridiplantae</taxon>
        <taxon>Streptophyta</taxon>
        <taxon>Embryophyta</taxon>
        <taxon>Tracheophyta</taxon>
        <taxon>Spermatophyta</taxon>
        <taxon>Magnoliopsida</taxon>
        <taxon>eudicotyledons</taxon>
        <taxon>Gunneridae</taxon>
        <taxon>Pentapetalae</taxon>
        <taxon>rosids</taxon>
        <taxon>fabids</taxon>
        <taxon>Rosales</taxon>
        <taxon>Rosaceae</taxon>
        <taxon>Rosoideae</taxon>
        <taxon>Rosoideae incertae sedis</taxon>
        <taxon>Rosa</taxon>
    </lineage>
</organism>
<dbReference type="PANTHER" id="PTHR45635:SF14">
    <property type="entry name" value="ADP_ATP TRANSLOCASE"/>
    <property type="match status" value="1"/>
</dbReference>
<dbReference type="PRINTS" id="PR00927">
    <property type="entry name" value="ADPTRNSLCASE"/>
</dbReference>
<dbReference type="PRINTS" id="PR00926">
    <property type="entry name" value="MITOCARRIER"/>
</dbReference>
<comment type="function">
    <text evidence="13">ADP:ATP antiporter that mediates import of ADP into the mitochondrial matrix for ATP synthesis, and export of ATP out to fuel the cell. Cycles between the cytoplasmic-open state (c-state) and the matrix-open state (m-state): operates by the alternating access mechanism with a single substrate-binding site intermittently exposed to either the cytosolic (c-state) or matrix (m-state) side of the inner mitochondrial membrane.</text>
</comment>
<keyword evidence="8" id="KW-0999">Mitochondrion inner membrane</keyword>
<keyword evidence="5" id="KW-0050">Antiport</keyword>
<keyword evidence="6 14" id="KW-0812">Transmembrane</keyword>
<keyword evidence="7" id="KW-0677">Repeat</keyword>
<comment type="caution">
    <text evidence="17">The sequence shown here is derived from an EMBL/GenBank/DDBJ whole genome shotgun (WGS) entry which is preliminary data.</text>
</comment>
<dbReference type="PANTHER" id="PTHR45635">
    <property type="entry name" value="ADP,ATP CARRIER PROTEIN 1-RELATED-RELATED"/>
    <property type="match status" value="1"/>
</dbReference>
<proteinExistence type="inferred from homology"/>
<dbReference type="PROSITE" id="PS50920">
    <property type="entry name" value="SOLCAR"/>
    <property type="match status" value="3"/>
</dbReference>
<dbReference type="SUPFAM" id="SSF103506">
    <property type="entry name" value="Mitochondrial carrier"/>
    <property type="match status" value="1"/>
</dbReference>
<comment type="catalytic activity">
    <reaction evidence="12">
        <text>ADP(in) + ATP(out) = ADP(out) + ATP(in)</text>
        <dbReference type="Rhea" id="RHEA:34999"/>
        <dbReference type="ChEBI" id="CHEBI:30616"/>
        <dbReference type="ChEBI" id="CHEBI:456216"/>
    </reaction>
    <physiologicalReaction direction="left-to-right" evidence="12">
        <dbReference type="Rhea" id="RHEA:35000"/>
    </physiologicalReaction>
</comment>
<dbReference type="GO" id="GO:1990544">
    <property type="term" value="P:mitochondrial ATP transmembrane transport"/>
    <property type="evidence" value="ECO:0007669"/>
    <property type="project" value="InterPro"/>
</dbReference>
<evidence type="ECO:0000256" key="13">
    <source>
        <dbReference type="ARBA" id="ARBA00045250"/>
    </source>
</evidence>
<feature type="transmembrane region" description="Helical" evidence="16">
    <location>
        <begin position="178"/>
        <end position="197"/>
    </location>
</feature>
<evidence type="ECO:0000256" key="11">
    <source>
        <dbReference type="ARBA" id="ARBA00023136"/>
    </source>
</evidence>
<comment type="caution">
    <text evidence="16">Lacks conserved residue(s) required for the propagation of feature annotation.</text>
</comment>
<evidence type="ECO:0000256" key="14">
    <source>
        <dbReference type="PROSITE-ProRule" id="PRU00282"/>
    </source>
</evidence>
<evidence type="ECO:0000256" key="2">
    <source>
        <dbReference type="ARBA" id="ARBA00006375"/>
    </source>
</evidence>
<keyword evidence="10" id="KW-0496">Mitochondrion</keyword>
<gene>
    <name evidence="17" type="ORF">RchiOBHm_Chr6g0283411</name>
</gene>
<protein>
    <recommendedName>
        <fullName evidence="16">ADP/ATP translocase</fullName>
    </recommendedName>
    <alternativeName>
        <fullName evidence="16">ADP,ATP carrier protein</fullName>
    </alternativeName>
</protein>
<keyword evidence="9 16" id="KW-1133">Transmembrane helix</keyword>
<evidence type="ECO:0000256" key="1">
    <source>
        <dbReference type="ARBA" id="ARBA00004448"/>
    </source>
</evidence>
<sequence>MVDAWIKAMNATKKKYYADFREAELIGVISAAIVKIASAPIDRVKILIQNQNEMIMNGRLSEPYKGIKDCFGRIIKDEGVSTLWRGNTANVIRYLPSQVLTIGFNHFYKVLFSCDNHLVGNLVSGAAAGSSSLFSLYSLDYVRTRLASDIKATKGGQRQFQGLIDVYRTAGFQGTYRGFNISFAGAAVYRSLYFGLYDSLRPHLADRTNFFSCFLLGWGVVTSAGFASYPIDTVRRRMMMTSAISENAAFATFRRIIRDEGVKSLYKGAGANVLRGVAGAVMLAVYDKLNVTLCSCNKSIAAA</sequence>
<dbReference type="InterPro" id="IPR002067">
    <property type="entry name" value="MCP"/>
</dbReference>
<evidence type="ECO:0000256" key="9">
    <source>
        <dbReference type="ARBA" id="ARBA00022989"/>
    </source>
</evidence>
<evidence type="ECO:0000256" key="8">
    <source>
        <dbReference type="ARBA" id="ARBA00022792"/>
    </source>
</evidence>
<comment type="function">
    <text evidence="16">Catalyzes the exchange of ADP and ATP across the membrane.</text>
</comment>
<dbReference type="AlphaFoldDB" id="A0A2P6PU12"/>
<evidence type="ECO:0000256" key="7">
    <source>
        <dbReference type="ARBA" id="ARBA00022737"/>
    </source>
</evidence>
<dbReference type="InterPro" id="IPR018108">
    <property type="entry name" value="MCP_transmembrane"/>
</dbReference>
<evidence type="ECO:0000256" key="6">
    <source>
        <dbReference type="ARBA" id="ARBA00022692"/>
    </source>
</evidence>
<feature type="transmembrane region" description="Helical" evidence="16">
    <location>
        <begin position="209"/>
        <end position="231"/>
    </location>
</feature>
<dbReference type="STRING" id="74649.A0A2P6PU12"/>
<dbReference type="InterPro" id="IPR002113">
    <property type="entry name" value="ADT_euk_type"/>
</dbReference>
<comment type="similarity">
    <text evidence="2 15">Belongs to the mitochondrial carrier (TC 2.A.29) family.</text>
</comment>
<dbReference type="Gramene" id="PRQ25411">
    <property type="protein sequence ID" value="PRQ25411"/>
    <property type="gene ID" value="RchiOBHm_Chr6g0283411"/>
</dbReference>
<evidence type="ECO:0000256" key="16">
    <source>
        <dbReference type="RuleBase" id="RU368008"/>
    </source>
</evidence>
<dbReference type="GO" id="GO:0140021">
    <property type="term" value="P:mitochondrial ADP transmembrane transport"/>
    <property type="evidence" value="ECO:0007669"/>
    <property type="project" value="InterPro"/>
</dbReference>
<evidence type="ECO:0000256" key="15">
    <source>
        <dbReference type="RuleBase" id="RU000488"/>
    </source>
</evidence>
<dbReference type="GO" id="GO:0005743">
    <property type="term" value="C:mitochondrial inner membrane"/>
    <property type="evidence" value="ECO:0007669"/>
    <property type="project" value="UniProtKB-SubCell"/>
</dbReference>
<feature type="repeat" description="Solcar" evidence="14">
    <location>
        <begin position="18"/>
        <end position="111"/>
    </location>
</feature>